<dbReference type="Proteomes" id="UP000654993">
    <property type="component" value="Unassembled WGS sequence"/>
</dbReference>
<keyword evidence="1" id="KW-0812">Transmembrane</keyword>
<name>A0A916VHD5_9BACL</name>
<evidence type="ECO:0000313" key="3">
    <source>
        <dbReference type="Proteomes" id="UP000654993"/>
    </source>
</evidence>
<reference evidence="2" key="1">
    <citation type="submission" date="2020-08" db="EMBL/GenBank/DDBJ databases">
        <authorList>
            <person name="Uke A."/>
            <person name="Chhe C."/>
            <person name="Baramee S."/>
            <person name="Kosugi A."/>
        </authorList>
    </citation>
    <scope>NUCLEOTIDE SEQUENCE</scope>
    <source>
        <strain evidence="2">DA-C8</strain>
    </source>
</reference>
<organism evidence="2 3">
    <name type="scientific">Insulibacter thermoxylanivorax</name>
    <dbReference type="NCBI Taxonomy" id="2749268"/>
    <lineage>
        <taxon>Bacteria</taxon>
        <taxon>Bacillati</taxon>
        <taxon>Bacillota</taxon>
        <taxon>Bacilli</taxon>
        <taxon>Bacillales</taxon>
        <taxon>Paenibacillaceae</taxon>
        <taxon>Insulibacter</taxon>
    </lineage>
</organism>
<gene>
    <name evidence="2" type="ORF">PRECH8_28120</name>
</gene>
<evidence type="ECO:0000256" key="1">
    <source>
        <dbReference type="SAM" id="Phobius"/>
    </source>
</evidence>
<sequence length="97" mass="10501">MKKIGSMIITMKGGVDDEPEQQAMGTCCEEEPSEVGGHWTRKVCRLHGMLGSEEHTDDPCMLAAASGYASDLMLIITICFGSGYAVPIPILTRGRIR</sequence>
<evidence type="ECO:0000313" key="2">
    <source>
        <dbReference type="EMBL" id="GFR39516.1"/>
    </source>
</evidence>
<protein>
    <submittedName>
        <fullName evidence="2">Uncharacterized protein</fullName>
    </submittedName>
</protein>
<comment type="caution">
    <text evidence="2">The sequence shown here is derived from an EMBL/GenBank/DDBJ whole genome shotgun (WGS) entry which is preliminary data.</text>
</comment>
<dbReference type="AlphaFoldDB" id="A0A916VHD5"/>
<keyword evidence="1" id="KW-0472">Membrane</keyword>
<keyword evidence="3" id="KW-1185">Reference proteome</keyword>
<feature type="transmembrane region" description="Helical" evidence="1">
    <location>
        <begin position="72"/>
        <end position="91"/>
    </location>
</feature>
<proteinExistence type="predicted"/>
<reference evidence="2" key="2">
    <citation type="journal article" date="2021" name="Data Brief">
        <title>Draft genome sequence data of the facultative, thermophilic, xylanolytic bacterium Paenibacillus sp. strain DA-C8.</title>
        <authorList>
            <person name="Chhe C."/>
            <person name="Uke A."/>
            <person name="Baramee S."/>
            <person name="Ungkulpasvich U."/>
            <person name="Tachaapaikoon C."/>
            <person name="Pason P."/>
            <person name="Waeonukul R."/>
            <person name="Ratanakhanokchai K."/>
            <person name="Kosugi A."/>
        </authorList>
    </citation>
    <scope>NUCLEOTIDE SEQUENCE</scope>
    <source>
        <strain evidence="2">DA-C8</strain>
    </source>
</reference>
<accession>A0A916VHD5</accession>
<keyword evidence="1" id="KW-1133">Transmembrane helix</keyword>
<dbReference type="EMBL" id="BMAQ01000048">
    <property type="protein sequence ID" value="GFR39516.1"/>
    <property type="molecule type" value="Genomic_DNA"/>
</dbReference>